<protein>
    <submittedName>
        <fullName evidence="2">Uncharacterized protein</fullName>
    </submittedName>
</protein>
<sequence length="65" mass="6301">MACGSENPAARPGSANHADSPVSQRETGTPLAAAAAATVNAWLQRSGASAPAVTLITSGLAITAL</sequence>
<feature type="region of interest" description="Disordered" evidence="1">
    <location>
        <begin position="1"/>
        <end position="29"/>
    </location>
</feature>
<gene>
    <name evidence="2" type="ORF">GCM10009546_33710</name>
</gene>
<dbReference type="Proteomes" id="UP001501427">
    <property type="component" value="Unassembled WGS sequence"/>
</dbReference>
<organism evidence="2 3">
    <name type="scientific">Actinomadura livida</name>
    <dbReference type="NCBI Taxonomy" id="79909"/>
    <lineage>
        <taxon>Bacteria</taxon>
        <taxon>Bacillati</taxon>
        <taxon>Actinomycetota</taxon>
        <taxon>Actinomycetes</taxon>
        <taxon>Streptosporangiales</taxon>
        <taxon>Thermomonosporaceae</taxon>
        <taxon>Actinomadura</taxon>
    </lineage>
</organism>
<evidence type="ECO:0000313" key="2">
    <source>
        <dbReference type="EMBL" id="GAA0568277.1"/>
    </source>
</evidence>
<evidence type="ECO:0000256" key="1">
    <source>
        <dbReference type="SAM" id="MobiDB-lite"/>
    </source>
</evidence>
<proteinExistence type="predicted"/>
<keyword evidence="3" id="KW-1185">Reference proteome</keyword>
<comment type="caution">
    <text evidence="2">The sequence shown here is derived from an EMBL/GenBank/DDBJ whole genome shotgun (WGS) entry which is preliminary data.</text>
</comment>
<evidence type="ECO:0000313" key="3">
    <source>
        <dbReference type="Proteomes" id="UP001501427"/>
    </source>
</evidence>
<name>A0ABN1EK10_9ACTN</name>
<reference evidence="2 3" key="1">
    <citation type="journal article" date="2019" name="Int. J. Syst. Evol. Microbiol.">
        <title>The Global Catalogue of Microorganisms (GCM) 10K type strain sequencing project: providing services to taxonomists for standard genome sequencing and annotation.</title>
        <authorList>
            <consortium name="The Broad Institute Genomics Platform"/>
            <consortium name="The Broad Institute Genome Sequencing Center for Infectious Disease"/>
            <person name="Wu L."/>
            <person name="Ma J."/>
        </authorList>
    </citation>
    <scope>NUCLEOTIDE SEQUENCE [LARGE SCALE GENOMIC DNA]</scope>
    <source>
        <strain evidence="2 3">JCM 10667</strain>
    </source>
</reference>
<dbReference type="EMBL" id="BAAAHD010000026">
    <property type="protein sequence ID" value="GAA0568277.1"/>
    <property type="molecule type" value="Genomic_DNA"/>
</dbReference>
<accession>A0ABN1EK10</accession>